<reference evidence="2" key="1">
    <citation type="submission" date="2024-07" db="EMBL/GenBank/DDBJ databases">
        <authorList>
            <person name="Yu S.T."/>
        </authorList>
    </citation>
    <scope>NUCLEOTIDE SEQUENCE</scope>
    <source>
        <strain evidence="2">R39</strain>
    </source>
</reference>
<gene>
    <name evidence="2" type="ORF">AB5J52_30645</name>
</gene>
<feature type="transmembrane region" description="Helical" evidence="1">
    <location>
        <begin position="75"/>
        <end position="92"/>
    </location>
</feature>
<dbReference type="EMBL" id="CP163441">
    <property type="protein sequence ID" value="XDQ46269.1"/>
    <property type="molecule type" value="Genomic_DNA"/>
</dbReference>
<accession>A0AB39QUH7</accession>
<dbReference type="RefSeq" id="WP_369225215.1">
    <property type="nucleotide sequence ID" value="NZ_CP163441.1"/>
</dbReference>
<feature type="transmembrane region" description="Helical" evidence="1">
    <location>
        <begin position="21"/>
        <end position="40"/>
    </location>
</feature>
<keyword evidence="1" id="KW-1133">Transmembrane helix</keyword>
<keyword evidence="1" id="KW-0472">Membrane</keyword>
<feature type="transmembrane region" description="Helical" evidence="1">
    <location>
        <begin position="46"/>
        <end position="63"/>
    </location>
</feature>
<dbReference type="Pfam" id="PF19608">
    <property type="entry name" value="DUF6113"/>
    <property type="match status" value="1"/>
</dbReference>
<proteinExistence type="predicted"/>
<name>A0AB39QUH7_9ACTN</name>
<organism evidence="2">
    <name type="scientific">Streptomyces sp. R39</name>
    <dbReference type="NCBI Taxonomy" id="3238631"/>
    <lineage>
        <taxon>Bacteria</taxon>
        <taxon>Bacillati</taxon>
        <taxon>Actinomycetota</taxon>
        <taxon>Actinomycetes</taxon>
        <taxon>Kitasatosporales</taxon>
        <taxon>Streptomycetaceae</taxon>
        <taxon>Streptomyces</taxon>
    </lineage>
</organism>
<sequence length="138" mass="13525">MSSDDRGSVLAQPLQPPSAGRAVALLGLVVLGAVVGLAGALVQAGWFPGGLLLALAGAAGLFLGGARAVGSRSGAVAPAFGWVVAVIFLTASRPEGDFLFGAGGGSYLFLLGGMALAVICATMGFGRQPQADDARLGK</sequence>
<dbReference type="AlphaFoldDB" id="A0AB39QUH7"/>
<dbReference type="InterPro" id="IPR046095">
    <property type="entry name" value="DUF6113"/>
</dbReference>
<evidence type="ECO:0000256" key="1">
    <source>
        <dbReference type="SAM" id="Phobius"/>
    </source>
</evidence>
<protein>
    <submittedName>
        <fullName evidence="2">DUF6113 family protein</fullName>
    </submittedName>
</protein>
<keyword evidence="1" id="KW-0812">Transmembrane</keyword>
<evidence type="ECO:0000313" key="2">
    <source>
        <dbReference type="EMBL" id="XDQ46269.1"/>
    </source>
</evidence>
<feature type="transmembrane region" description="Helical" evidence="1">
    <location>
        <begin position="98"/>
        <end position="125"/>
    </location>
</feature>